<protein>
    <submittedName>
        <fullName evidence="1">Uncharacterized protein</fullName>
    </submittedName>
</protein>
<organism evidence="1 2">
    <name type="scientific">Oculimacula yallundae</name>
    <dbReference type="NCBI Taxonomy" id="86028"/>
    <lineage>
        <taxon>Eukaryota</taxon>
        <taxon>Fungi</taxon>
        <taxon>Dikarya</taxon>
        <taxon>Ascomycota</taxon>
        <taxon>Pezizomycotina</taxon>
        <taxon>Leotiomycetes</taxon>
        <taxon>Helotiales</taxon>
        <taxon>Ploettnerulaceae</taxon>
        <taxon>Oculimacula</taxon>
    </lineage>
</organism>
<evidence type="ECO:0000313" key="1">
    <source>
        <dbReference type="EMBL" id="KAL2068724.1"/>
    </source>
</evidence>
<gene>
    <name evidence="1" type="ORF">VTL71DRAFT_15062</name>
</gene>
<proteinExistence type="predicted"/>
<comment type="caution">
    <text evidence="1">The sequence shown here is derived from an EMBL/GenBank/DDBJ whole genome shotgun (WGS) entry which is preliminary data.</text>
</comment>
<dbReference type="Proteomes" id="UP001595075">
    <property type="component" value="Unassembled WGS sequence"/>
</dbReference>
<dbReference type="PANTHER" id="PTHR42085:SF2">
    <property type="entry name" value="F-BOX DOMAIN-CONTAINING PROTEIN"/>
    <property type="match status" value="1"/>
</dbReference>
<reference evidence="1 2" key="1">
    <citation type="journal article" date="2024" name="Commun. Biol.">
        <title>Comparative genomic analysis of thermophilic fungi reveals convergent evolutionary adaptations and gene losses.</title>
        <authorList>
            <person name="Steindorff A.S."/>
            <person name="Aguilar-Pontes M.V."/>
            <person name="Robinson A.J."/>
            <person name="Andreopoulos B."/>
            <person name="LaButti K."/>
            <person name="Kuo A."/>
            <person name="Mondo S."/>
            <person name="Riley R."/>
            <person name="Otillar R."/>
            <person name="Haridas S."/>
            <person name="Lipzen A."/>
            <person name="Grimwood J."/>
            <person name="Schmutz J."/>
            <person name="Clum A."/>
            <person name="Reid I.D."/>
            <person name="Moisan M.C."/>
            <person name="Butler G."/>
            <person name="Nguyen T.T.M."/>
            <person name="Dewar K."/>
            <person name="Conant G."/>
            <person name="Drula E."/>
            <person name="Henrissat B."/>
            <person name="Hansel C."/>
            <person name="Singer S."/>
            <person name="Hutchinson M.I."/>
            <person name="de Vries R.P."/>
            <person name="Natvig D.O."/>
            <person name="Powell A.J."/>
            <person name="Tsang A."/>
            <person name="Grigoriev I.V."/>
        </authorList>
    </citation>
    <scope>NUCLEOTIDE SEQUENCE [LARGE SCALE GENOMIC DNA]</scope>
    <source>
        <strain evidence="1 2">CBS 494.80</strain>
    </source>
</reference>
<keyword evidence="2" id="KW-1185">Reference proteome</keyword>
<name>A0ABR4CFI3_9HELO</name>
<evidence type="ECO:0000313" key="2">
    <source>
        <dbReference type="Proteomes" id="UP001595075"/>
    </source>
</evidence>
<dbReference type="InterPro" id="IPR038883">
    <property type="entry name" value="AN11006-like"/>
</dbReference>
<dbReference type="PANTHER" id="PTHR42085">
    <property type="entry name" value="F-BOX DOMAIN-CONTAINING PROTEIN"/>
    <property type="match status" value="1"/>
</dbReference>
<accession>A0ABR4CFI3</accession>
<sequence length="229" mass="26149">MATNNFILASGPVLSSPLISLPTELRCRILTMALATEDPPKSHSRTRERYISFDRLVIQILDREQMIFIMSVNKQIYTEAFKILADEFAFGIALELLGAITPRFGSHSLDNVFHIHIRFGQYFGTRHPYPRSLLHPTKEQNTESCRALAQQLPKLRTVTLQIRFTRALNGLLKTRKVDHWVEDIMCSVKEFGSARVSVFAQPTHDGAAEAWKQDIKQIISQCQKRLGQK</sequence>
<dbReference type="EMBL" id="JAZHXI010000008">
    <property type="protein sequence ID" value="KAL2068724.1"/>
    <property type="molecule type" value="Genomic_DNA"/>
</dbReference>